<evidence type="ECO:0000256" key="10">
    <source>
        <dbReference type="ARBA" id="ARBA00023157"/>
    </source>
</evidence>
<dbReference type="AlphaFoldDB" id="A0A164YDT5"/>
<dbReference type="SMART" id="SM00236">
    <property type="entry name" value="fCBD"/>
    <property type="match status" value="1"/>
</dbReference>
<keyword evidence="6" id="KW-0136">Cellulose degradation</keyword>
<dbReference type="CDD" id="cd21175">
    <property type="entry name" value="LPMO_AA9"/>
    <property type="match status" value="1"/>
</dbReference>
<keyword evidence="5 17" id="KW-0732">Signal</keyword>
<evidence type="ECO:0000256" key="9">
    <source>
        <dbReference type="ARBA" id="ARBA00023033"/>
    </source>
</evidence>
<evidence type="ECO:0000256" key="7">
    <source>
        <dbReference type="ARBA" id="ARBA00023002"/>
    </source>
</evidence>
<evidence type="ECO:0000256" key="17">
    <source>
        <dbReference type="SAM" id="SignalP"/>
    </source>
</evidence>
<keyword evidence="8" id="KW-0186">Copper</keyword>
<comment type="cofactor">
    <cofactor evidence="1">
        <name>Cu(2+)</name>
        <dbReference type="ChEBI" id="CHEBI:29036"/>
    </cofactor>
</comment>
<dbReference type="Pfam" id="PF00734">
    <property type="entry name" value="CBM_1"/>
    <property type="match status" value="1"/>
</dbReference>
<comment type="catalytic activity">
    <reaction evidence="14">
        <text>[(1-&gt;4)-beta-D-glucosyl]n+m + reduced acceptor + O2 = 4-dehydro-beta-D-glucosyl-[(1-&gt;4)-beta-D-glucosyl]n-1 + [(1-&gt;4)-beta-D-glucosyl]m + acceptor + H2O.</text>
        <dbReference type="EC" id="1.14.99.56"/>
    </reaction>
</comment>
<evidence type="ECO:0000256" key="6">
    <source>
        <dbReference type="ARBA" id="ARBA00023001"/>
    </source>
</evidence>
<dbReference type="GO" id="GO:0030245">
    <property type="term" value="P:cellulose catabolic process"/>
    <property type="evidence" value="ECO:0007669"/>
    <property type="project" value="UniProtKB-KW"/>
</dbReference>
<evidence type="ECO:0000256" key="16">
    <source>
        <dbReference type="SAM" id="MobiDB-lite"/>
    </source>
</evidence>
<keyword evidence="12" id="KW-0624">Polysaccharide degradation</keyword>
<sequence length="328" mass="33997">MILLSATFSSLLVSLVSAHGYITSYLIDGASYPAWNPYGAATQPGPINRPFYQDGPATPFENGTAIICNGNNLPTSTNAPVTAGSTITTIWDWPSVHPGPVMGYLAKCNGPCASFFDDGPWVKFQQDGYDASLATPWAEERLRAAQSWNWTIPPELEDGEYLLRTEILGLHAASNVGGAQFYPSCAHLVVSSGTDGAWPQGIHIDGAYTDYDPGILVALYTITPENPAYTPPGGPVLLPTSGAGAPPPSSTSSTSTSAPTQSSTSTSSSSTSKTTTTSTATSKTTTTSAAGPTQTKYGQCGGVGWTGPTTCASGSTCTVSNAYYSQCL</sequence>
<dbReference type="GO" id="GO:0046872">
    <property type="term" value="F:metal ion binding"/>
    <property type="evidence" value="ECO:0007669"/>
    <property type="project" value="UniProtKB-KW"/>
</dbReference>
<evidence type="ECO:0000256" key="4">
    <source>
        <dbReference type="ARBA" id="ARBA00022723"/>
    </source>
</evidence>
<evidence type="ECO:0000256" key="12">
    <source>
        <dbReference type="ARBA" id="ARBA00023326"/>
    </source>
</evidence>
<dbReference type="Gene3D" id="2.70.50.70">
    <property type="match status" value="1"/>
</dbReference>
<dbReference type="PROSITE" id="PS00562">
    <property type="entry name" value="CBM1_1"/>
    <property type="match status" value="1"/>
</dbReference>
<dbReference type="STRING" id="1314777.A0A164YDT5"/>
<dbReference type="InterPro" id="IPR035971">
    <property type="entry name" value="CBD_sf"/>
</dbReference>
<feature type="chain" id="PRO_5007854632" description="lytic cellulose monooxygenase (C4-dehydrogenating)" evidence="17">
    <location>
        <begin position="19"/>
        <end position="328"/>
    </location>
</feature>
<accession>A0A164YDT5</accession>
<keyword evidence="10" id="KW-1015">Disulfide bond</keyword>
<keyword evidence="3" id="KW-0964">Secreted</keyword>
<dbReference type="Pfam" id="PF03443">
    <property type="entry name" value="AA9"/>
    <property type="match status" value="1"/>
</dbReference>
<feature type="domain" description="CBM1" evidence="18">
    <location>
        <begin position="292"/>
        <end position="328"/>
    </location>
</feature>
<dbReference type="EC" id="1.14.99.56" evidence="15"/>
<dbReference type="InterPro" id="IPR000254">
    <property type="entry name" value="CBD"/>
</dbReference>
<evidence type="ECO:0000256" key="14">
    <source>
        <dbReference type="ARBA" id="ARBA00045077"/>
    </source>
</evidence>
<evidence type="ECO:0000256" key="3">
    <source>
        <dbReference type="ARBA" id="ARBA00022525"/>
    </source>
</evidence>
<evidence type="ECO:0000256" key="2">
    <source>
        <dbReference type="ARBA" id="ARBA00004613"/>
    </source>
</evidence>
<evidence type="ECO:0000313" key="20">
    <source>
        <dbReference type="Proteomes" id="UP000076722"/>
    </source>
</evidence>
<evidence type="ECO:0000256" key="13">
    <source>
        <dbReference type="ARBA" id="ARBA00044502"/>
    </source>
</evidence>
<dbReference type="GO" id="GO:0005576">
    <property type="term" value="C:extracellular region"/>
    <property type="evidence" value="ECO:0007669"/>
    <property type="project" value="UniProtKB-SubCell"/>
</dbReference>
<reference evidence="19 20" key="1">
    <citation type="journal article" date="2016" name="Mol. Biol. Evol.">
        <title>Comparative Genomics of Early-Diverging Mushroom-Forming Fungi Provides Insights into the Origins of Lignocellulose Decay Capabilities.</title>
        <authorList>
            <person name="Nagy L.G."/>
            <person name="Riley R."/>
            <person name="Tritt A."/>
            <person name="Adam C."/>
            <person name="Daum C."/>
            <person name="Floudas D."/>
            <person name="Sun H."/>
            <person name="Yadav J.S."/>
            <person name="Pangilinan J."/>
            <person name="Larsson K.H."/>
            <person name="Matsuura K."/>
            <person name="Barry K."/>
            <person name="Labutti K."/>
            <person name="Kuo R."/>
            <person name="Ohm R.A."/>
            <person name="Bhattacharya S.S."/>
            <person name="Shirouzu T."/>
            <person name="Yoshinaga Y."/>
            <person name="Martin F.M."/>
            <person name="Grigoriev I.V."/>
            <person name="Hibbett D.S."/>
        </authorList>
    </citation>
    <scope>NUCLEOTIDE SEQUENCE [LARGE SCALE GENOMIC DNA]</scope>
    <source>
        <strain evidence="19 20">HHB9708</strain>
    </source>
</reference>
<name>A0A164YDT5_9AGAM</name>
<dbReference type="OrthoDB" id="4849160at2759"/>
<feature type="signal peptide" evidence="17">
    <location>
        <begin position="1"/>
        <end position="18"/>
    </location>
</feature>
<comment type="subcellular location">
    <subcellularLocation>
        <location evidence="2">Secreted</location>
    </subcellularLocation>
</comment>
<evidence type="ECO:0000313" key="19">
    <source>
        <dbReference type="EMBL" id="KZS96823.1"/>
    </source>
</evidence>
<keyword evidence="4" id="KW-0479">Metal-binding</keyword>
<evidence type="ECO:0000256" key="1">
    <source>
        <dbReference type="ARBA" id="ARBA00001973"/>
    </source>
</evidence>
<dbReference type="PANTHER" id="PTHR33353:SF10">
    <property type="entry name" value="ENDO-BETA-1,4-GLUCANASE D"/>
    <property type="match status" value="1"/>
</dbReference>
<organism evidence="19 20">
    <name type="scientific">Sistotremastrum niveocremeum HHB9708</name>
    <dbReference type="NCBI Taxonomy" id="1314777"/>
    <lineage>
        <taxon>Eukaryota</taxon>
        <taxon>Fungi</taxon>
        <taxon>Dikarya</taxon>
        <taxon>Basidiomycota</taxon>
        <taxon>Agaricomycotina</taxon>
        <taxon>Agaricomycetes</taxon>
        <taxon>Sistotremastrales</taxon>
        <taxon>Sistotremastraceae</taxon>
        <taxon>Sertulicium</taxon>
        <taxon>Sertulicium niveocremeum</taxon>
    </lineage>
</organism>
<dbReference type="PROSITE" id="PS51164">
    <property type="entry name" value="CBM1_2"/>
    <property type="match status" value="1"/>
</dbReference>
<keyword evidence="11" id="KW-0119">Carbohydrate metabolism</keyword>
<evidence type="ECO:0000256" key="5">
    <source>
        <dbReference type="ARBA" id="ARBA00022729"/>
    </source>
</evidence>
<proteinExistence type="inferred from homology"/>
<dbReference type="PANTHER" id="PTHR33353">
    <property type="entry name" value="PUTATIVE (AFU_ORTHOLOGUE AFUA_1G12560)-RELATED"/>
    <property type="match status" value="1"/>
</dbReference>
<dbReference type="InterPro" id="IPR005103">
    <property type="entry name" value="AA9_LPMO"/>
</dbReference>
<gene>
    <name evidence="19" type="ORF">SISNIDRAFT_482613</name>
</gene>
<feature type="compositionally biased region" description="Low complexity" evidence="16">
    <location>
        <begin position="239"/>
        <end position="293"/>
    </location>
</feature>
<comment type="similarity">
    <text evidence="13">Belongs to the polysaccharide monooxygenase AA9 family.</text>
</comment>
<feature type="region of interest" description="Disordered" evidence="16">
    <location>
        <begin position="231"/>
        <end position="293"/>
    </location>
</feature>
<keyword evidence="7" id="KW-0560">Oxidoreductase</keyword>
<dbReference type="InterPro" id="IPR049892">
    <property type="entry name" value="AA9"/>
</dbReference>
<evidence type="ECO:0000256" key="8">
    <source>
        <dbReference type="ARBA" id="ARBA00023008"/>
    </source>
</evidence>
<protein>
    <recommendedName>
        <fullName evidence="15">lytic cellulose monooxygenase (C4-dehydrogenating)</fullName>
        <ecNumber evidence="15">1.14.99.56</ecNumber>
    </recommendedName>
</protein>
<keyword evidence="9" id="KW-0503">Monooxygenase</keyword>
<evidence type="ECO:0000259" key="18">
    <source>
        <dbReference type="PROSITE" id="PS51164"/>
    </source>
</evidence>
<dbReference type="EMBL" id="KV419398">
    <property type="protein sequence ID" value="KZS96823.1"/>
    <property type="molecule type" value="Genomic_DNA"/>
</dbReference>
<keyword evidence="20" id="KW-1185">Reference proteome</keyword>
<evidence type="ECO:0000256" key="15">
    <source>
        <dbReference type="ARBA" id="ARBA00047174"/>
    </source>
</evidence>
<dbReference type="GO" id="GO:0004497">
    <property type="term" value="F:monooxygenase activity"/>
    <property type="evidence" value="ECO:0007669"/>
    <property type="project" value="UniProtKB-KW"/>
</dbReference>
<dbReference type="Proteomes" id="UP000076722">
    <property type="component" value="Unassembled WGS sequence"/>
</dbReference>
<dbReference type="SUPFAM" id="SSF57180">
    <property type="entry name" value="Cellulose-binding domain"/>
    <property type="match status" value="1"/>
</dbReference>
<dbReference type="GO" id="GO:0030248">
    <property type="term" value="F:cellulose binding"/>
    <property type="evidence" value="ECO:0007669"/>
    <property type="project" value="InterPro"/>
</dbReference>
<evidence type="ECO:0000256" key="11">
    <source>
        <dbReference type="ARBA" id="ARBA00023277"/>
    </source>
</evidence>